<dbReference type="PROSITE" id="PS50110">
    <property type="entry name" value="RESPONSE_REGULATORY"/>
    <property type="match status" value="1"/>
</dbReference>
<dbReference type="RefSeq" id="WP_270687750.1">
    <property type="nucleotide sequence ID" value="NZ_JAQFWQ010000064.1"/>
</dbReference>
<dbReference type="EMBL" id="JAQFWQ010000064">
    <property type="protein sequence ID" value="MDA2812984.1"/>
    <property type="molecule type" value="Genomic_DNA"/>
</dbReference>
<dbReference type="SUPFAM" id="SSF52172">
    <property type="entry name" value="CheY-like"/>
    <property type="match status" value="1"/>
</dbReference>
<evidence type="ECO:0000313" key="9">
    <source>
        <dbReference type="Proteomes" id="UP001527866"/>
    </source>
</evidence>
<dbReference type="PANTHER" id="PTHR43214:SF24">
    <property type="entry name" value="TRANSCRIPTIONAL REGULATORY PROTEIN NARL-RELATED"/>
    <property type="match status" value="1"/>
</dbReference>
<dbReference type="InterPro" id="IPR039420">
    <property type="entry name" value="WalR-like"/>
</dbReference>
<keyword evidence="9" id="KW-1185">Reference proteome</keyword>
<sequence>MAPGDAPARVVIADDHTMFREALCHTLGSHPDVDVVGTAGTAPEAVSCAARHRPDIIVLDVRMPGGDARTTLRRLRASSPETRVIMLSMYDDPRIVHQLMHEGVNAYLHKSSSREELLSAIGAVRADGARIVVSVARGSLAALPDSGGEPLSEREKEVLRLVAAALSNAQIATRLRITQGTVKRHLRNIFKKLGAVSRIDAVNKAVAGHIITAPADSSGAAEPFS</sequence>
<evidence type="ECO:0000259" key="6">
    <source>
        <dbReference type="PROSITE" id="PS50043"/>
    </source>
</evidence>
<reference evidence="8 9" key="1">
    <citation type="submission" date="2023-01" db="EMBL/GenBank/DDBJ databases">
        <title>Draft genome sequence of Nocardiopsis sp. RSe5-2 isolated from halophytes.</title>
        <authorList>
            <person name="Duangmal K."/>
            <person name="Chantavorakit T."/>
        </authorList>
    </citation>
    <scope>NUCLEOTIDE SEQUENCE [LARGE SCALE GENOMIC DNA]</scope>
    <source>
        <strain evidence="8 9">RSe5-2</strain>
    </source>
</reference>
<feature type="domain" description="Response regulatory" evidence="7">
    <location>
        <begin position="9"/>
        <end position="125"/>
    </location>
</feature>
<keyword evidence="3" id="KW-0238">DNA-binding</keyword>
<dbReference type="PROSITE" id="PS50043">
    <property type="entry name" value="HTH_LUXR_2"/>
    <property type="match status" value="1"/>
</dbReference>
<dbReference type="Pfam" id="PF00196">
    <property type="entry name" value="GerE"/>
    <property type="match status" value="1"/>
</dbReference>
<feature type="domain" description="HTH luxR-type" evidence="6">
    <location>
        <begin position="144"/>
        <end position="209"/>
    </location>
</feature>
<dbReference type="PRINTS" id="PR00038">
    <property type="entry name" value="HTHLUXR"/>
</dbReference>
<dbReference type="SMART" id="SM00448">
    <property type="entry name" value="REC"/>
    <property type="match status" value="1"/>
</dbReference>
<keyword evidence="4" id="KW-0804">Transcription</keyword>
<dbReference type="Gene3D" id="3.40.50.2300">
    <property type="match status" value="1"/>
</dbReference>
<organism evidence="8 9">
    <name type="scientific">Nocardiopsis endophytica</name>
    <dbReference type="NCBI Taxonomy" id="3018445"/>
    <lineage>
        <taxon>Bacteria</taxon>
        <taxon>Bacillati</taxon>
        <taxon>Actinomycetota</taxon>
        <taxon>Actinomycetes</taxon>
        <taxon>Streptosporangiales</taxon>
        <taxon>Nocardiopsidaceae</taxon>
        <taxon>Nocardiopsis</taxon>
    </lineage>
</organism>
<dbReference type="PANTHER" id="PTHR43214">
    <property type="entry name" value="TWO-COMPONENT RESPONSE REGULATOR"/>
    <property type="match status" value="1"/>
</dbReference>
<feature type="modified residue" description="4-aspartylphosphate" evidence="5">
    <location>
        <position position="60"/>
    </location>
</feature>
<dbReference type="CDD" id="cd17535">
    <property type="entry name" value="REC_NarL-like"/>
    <property type="match status" value="1"/>
</dbReference>
<dbReference type="InterPro" id="IPR011006">
    <property type="entry name" value="CheY-like_superfamily"/>
</dbReference>
<keyword evidence="1 5" id="KW-0597">Phosphoprotein</keyword>
<evidence type="ECO:0000256" key="5">
    <source>
        <dbReference type="PROSITE-ProRule" id="PRU00169"/>
    </source>
</evidence>
<evidence type="ECO:0000313" key="8">
    <source>
        <dbReference type="EMBL" id="MDA2812984.1"/>
    </source>
</evidence>
<dbReference type="Pfam" id="PF00072">
    <property type="entry name" value="Response_reg"/>
    <property type="match status" value="1"/>
</dbReference>
<dbReference type="SUPFAM" id="SSF46894">
    <property type="entry name" value="C-terminal effector domain of the bipartite response regulators"/>
    <property type="match status" value="1"/>
</dbReference>
<evidence type="ECO:0000256" key="3">
    <source>
        <dbReference type="ARBA" id="ARBA00023125"/>
    </source>
</evidence>
<dbReference type="InterPro" id="IPR000792">
    <property type="entry name" value="Tscrpt_reg_LuxR_C"/>
</dbReference>
<comment type="caution">
    <text evidence="8">The sequence shown here is derived from an EMBL/GenBank/DDBJ whole genome shotgun (WGS) entry which is preliminary data.</text>
</comment>
<gene>
    <name evidence="8" type="ORF">O4J56_20230</name>
</gene>
<dbReference type="InterPro" id="IPR058245">
    <property type="entry name" value="NreC/VraR/RcsB-like_REC"/>
</dbReference>
<dbReference type="InterPro" id="IPR001789">
    <property type="entry name" value="Sig_transdc_resp-reg_receiver"/>
</dbReference>
<dbReference type="Proteomes" id="UP001527866">
    <property type="component" value="Unassembled WGS sequence"/>
</dbReference>
<protein>
    <submittedName>
        <fullName evidence="8">Response regulator transcription factor</fullName>
    </submittedName>
</protein>
<name>A0ABT4U7Q4_9ACTN</name>
<keyword evidence="2" id="KW-0805">Transcription regulation</keyword>
<dbReference type="CDD" id="cd06170">
    <property type="entry name" value="LuxR_C_like"/>
    <property type="match status" value="1"/>
</dbReference>
<evidence type="ECO:0000256" key="1">
    <source>
        <dbReference type="ARBA" id="ARBA00022553"/>
    </source>
</evidence>
<evidence type="ECO:0000259" key="7">
    <source>
        <dbReference type="PROSITE" id="PS50110"/>
    </source>
</evidence>
<evidence type="ECO:0000256" key="4">
    <source>
        <dbReference type="ARBA" id="ARBA00023163"/>
    </source>
</evidence>
<dbReference type="SMART" id="SM00421">
    <property type="entry name" value="HTH_LUXR"/>
    <property type="match status" value="1"/>
</dbReference>
<proteinExistence type="predicted"/>
<accession>A0ABT4U7Q4</accession>
<dbReference type="InterPro" id="IPR016032">
    <property type="entry name" value="Sig_transdc_resp-reg_C-effctor"/>
</dbReference>
<evidence type="ECO:0000256" key="2">
    <source>
        <dbReference type="ARBA" id="ARBA00023015"/>
    </source>
</evidence>